<feature type="compositionally biased region" description="Low complexity" evidence="1">
    <location>
        <begin position="379"/>
        <end position="413"/>
    </location>
</feature>
<dbReference type="OrthoDB" id="3235325at2759"/>
<evidence type="ECO:0000313" key="2">
    <source>
        <dbReference type="EMBL" id="KAF7328480.1"/>
    </source>
</evidence>
<feature type="compositionally biased region" description="Low complexity" evidence="1">
    <location>
        <begin position="338"/>
        <end position="356"/>
    </location>
</feature>
<feature type="region of interest" description="Disordered" evidence="1">
    <location>
        <begin position="498"/>
        <end position="526"/>
    </location>
</feature>
<dbReference type="AlphaFoldDB" id="A0A8H6U512"/>
<organism evidence="2 3">
    <name type="scientific">Mycena venus</name>
    <dbReference type="NCBI Taxonomy" id="2733690"/>
    <lineage>
        <taxon>Eukaryota</taxon>
        <taxon>Fungi</taxon>
        <taxon>Dikarya</taxon>
        <taxon>Basidiomycota</taxon>
        <taxon>Agaricomycotina</taxon>
        <taxon>Agaricomycetes</taxon>
        <taxon>Agaricomycetidae</taxon>
        <taxon>Agaricales</taxon>
        <taxon>Marasmiineae</taxon>
        <taxon>Mycenaceae</taxon>
        <taxon>Mycena</taxon>
    </lineage>
</organism>
<gene>
    <name evidence="2" type="ORF">MVEN_02534900</name>
</gene>
<reference evidence="2" key="1">
    <citation type="submission" date="2020-05" db="EMBL/GenBank/DDBJ databases">
        <title>Mycena genomes resolve the evolution of fungal bioluminescence.</title>
        <authorList>
            <person name="Tsai I.J."/>
        </authorList>
    </citation>
    <scope>NUCLEOTIDE SEQUENCE</scope>
    <source>
        <strain evidence="2">CCC161011</strain>
    </source>
</reference>
<evidence type="ECO:0000256" key="1">
    <source>
        <dbReference type="SAM" id="MobiDB-lite"/>
    </source>
</evidence>
<proteinExistence type="predicted"/>
<accession>A0A8H6U512</accession>
<dbReference type="Proteomes" id="UP000620124">
    <property type="component" value="Unassembled WGS sequence"/>
</dbReference>
<name>A0A8H6U512_9AGAR</name>
<keyword evidence="3" id="KW-1185">Reference proteome</keyword>
<sequence>MLQLSPIETFLSDIDCNSFEGPFNVSGPRGIRSQSHYSEHSRTFANRFAGSTLPLQNSSLASSQHSESQYQWPMPNIQPDPSFNMLASATHSDLFYTNAPYTNLFHEYNNLQERLTTLQTALNAMSQSGLKPTTESTLISTSTSTSTSPLAATVDSLQLADRTAYPNVRYWDRADFNKANKSKKTTHLNSVPAPRGNKRVAEDINVMTRYIEKEDGSIVSGKEAQAIRTTQLAIYRDIQRISPGDLPKTWGTASLTVVNYHRAQMYAAYPFLRLCNSHWKVDHLATNTYSSWYTKAVKKKAKTNTIGHDGCVCVCTCAAVSANPSDDEDDDNVSILASTSASTSRSTSSAPPSTQASKKRRSKVDFIPSGQPQKRRRTSPFPETFDTPTPDPSIEPSEPSTPSPDSQSSTSQIVPSPNPVESTAVLIAPASSLLSSAVITPSALPETSSAPSTETLSTTLTPSTNASNAGEGAPPPVTIINPLDAAFGVAVGPAERSNGITNVVAPPTSTTTTTKKPKKRPNKDSLSPANLFYQDFLKTNDAVTPEEFDVIFGALSPEQLKKWTDLSTERNKAKKAAKLTAAAVATTISQNANYWYGALLISFYLC</sequence>
<comment type="caution">
    <text evidence="2">The sequence shown here is derived from an EMBL/GenBank/DDBJ whole genome shotgun (WGS) entry which is preliminary data.</text>
</comment>
<protein>
    <submittedName>
        <fullName evidence="2">Uncharacterized protein</fullName>
    </submittedName>
</protein>
<feature type="region of interest" description="Disordered" evidence="1">
    <location>
        <begin position="443"/>
        <end position="477"/>
    </location>
</feature>
<dbReference type="EMBL" id="JACAZI010000035">
    <property type="protein sequence ID" value="KAF7328480.1"/>
    <property type="molecule type" value="Genomic_DNA"/>
</dbReference>
<evidence type="ECO:0000313" key="3">
    <source>
        <dbReference type="Proteomes" id="UP000620124"/>
    </source>
</evidence>
<feature type="compositionally biased region" description="Low complexity" evidence="1">
    <location>
        <begin position="443"/>
        <end position="469"/>
    </location>
</feature>
<feature type="region of interest" description="Disordered" evidence="1">
    <location>
        <begin position="338"/>
        <end position="418"/>
    </location>
</feature>